<sequence>MSNSRDYRDITKGVGDLMQYQDDEFSAQYLDRAEELDWSDYEQFCDDNDDDDDEDDDNDNEGDDIDTGSEEISWISWFCSLNGHEYFCEVPEDFIEDEFNLTGISQMVHNYNEAIDRILDIEDDYHMWDEAKRSMVDQAAEVVYGLIHARYIVTRNGLNDMAEKFENCEFGICPRTGCKNSLVVPCGVSDVLGVDSVKLYCPNCIDVYTPPNRRLDYVDSAFFGTTFPHLFFLTFPDYLPPRNMRIYKPKIFGFNISEVSAMGRRMQWLRLLPDDDRDGNSDSDAHND</sequence>
<dbReference type="EMBL" id="JAMZIH010002988">
    <property type="protein sequence ID" value="KAJ1677097.1"/>
    <property type="molecule type" value="Genomic_DNA"/>
</dbReference>
<feature type="non-terminal residue" evidence="1">
    <location>
        <position position="288"/>
    </location>
</feature>
<evidence type="ECO:0000313" key="1">
    <source>
        <dbReference type="EMBL" id="KAJ1677097.1"/>
    </source>
</evidence>
<comment type="caution">
    <text evidence="1">The sequence shown here is derived from an EMBL/GenBank/DDBJ whole genome shotgun (WGS) entry which is preliminary data.</text>
</comment>
<organism evidence="1 2">
    <name type="scientific">Spiromyces aspiralis</name>
    <dbReference type="NCBI Taxonomy" id="68401"/>
    <lineage>
        <taxon>Eukaryota</taxon>
        <taxon>Fungi</taxon>
        <taxon>Fungi incertae sedis</taxon>
        <taxon>Zoopagomycota</taxon>
        <taxon>Kickxellomycotina</taxon>
        <taxon>Kickxellomycetes</taxon>
        <taxon>Kickxellales</taxon>
        <taxon>Kickxellaceae</taxon>
        <taxon>Spiromyces</taxon>
    </lineage>
</organism>
<gene>
    <name evidence="1" type="primary">CKB1</name>
    <name evidence="1" type="ORF">EV182_006885</name>
</gene>
<keyword evidence="2" id="KW-1185">Reference proteome</keyword>
<dbReference type="Proteomes" id="UP001145114">
    <property type="component" value="Unassembled WGS sequence"/>
</dbReference>
<evidence type="ECO:0000313" key="2">
    <source>
        <dbReference type="Proteomes" id="UP001145114"/>
    </source>
</evidence>
<reference evidence="1" key="1">
    <citation type="submission" date="2022-06" db="EMBL/GenBank/DDBJ databases">
        <title>Phylogenomic reconstructions and comparative analyses of Kickxellomycotina fungi.</title>
        <authorList>
            <person name="Reynolds N.K."/>
            <person name="Stajich J.E."/>
            <person name="Barry K."/>
            <person name="Grigoriev I.V."/>
            <person name="Crous P."/>
            <person name="Smith M.E."/>
        </authorList>
    </citation>
    <scope>NUCLEOTIDE SEQUENCE</scope>
    <source>
        <strain evidence="1">RSA 2271</strain>
    </source>
</reference>
<proteinExistence type="predicted"/>
<protein>
    <submittedName>
        <fullName evidence="1">Casein kinase 2 regulatory subunit</fullName>
    </submittedName>
</protein>
<name>A0ACC1HPA6_9FUNG</name>
<accession>A0ACC1HPA6</accession>